<protein>
    <submittedName>
        <fullName evidence="2">Outer membrane assembly protein</fullName>
    </submittedName>
</protein>
<dbReference type="eggNOG" id="COG2982">
    <property type="taxonomic scope" value="Bacteria"/>
</dbReference>
<dbReference type="RefSeq" id="WP_004570692.1">
    <property type="nucleotide sequence ID" value="NZ_CH724148.1"/>
</dbReference>
<reference evidence="2 3" key="1">
    <citation type="submission" date="2006-02" db="EMBL/GenBank/DDBJ databases">
        <authorList>
            <person name="Murray A."/>
            <person name="Staley J."/>
            <person name="Ferriera S."/>
            <person name="Johnson J."/>
            <person name="Kravitz S."/>
            <person name="Halpern A."/>
            <person name="Remington K."/>
            <person name="Beeson K."/>
            <person name="Tran B."/>
            <person name="Rogers Y.-H."/>
            <person name="Friedman R."/>
            <person name="Venter J.C."/>
        </authorList>
    </citation>
    <scope>NUCLEOTIDE SEQUENCE [LARGE SCALE GENOMIC DNA]</scope>
    <source>
        <strain evidence="2 3">23-P</strain>
    </source>
</reference>
<evidence type="ECO:0000256" key="1">
    <source>
        <dbReference type="SAM" id="Phobius"/>
    </source>
</evidence>
<keyword evidence="1" id="KW-0812">Transmembrane</keyword>
<dbReference type="Proteomes" id="UP000003053">
    <property type="component" value="Unassembled WGS sequence"/>
</dbReference>
<evidence type="ECO:0000313" key="2">
    <source>
        <dbReference type="EMBL" id="EAR13024.1"/>
    </source>
</evidence>
<accession>A4C0T1</accession>
<dbReference type="PANTHER" id="PTHR30441:SF8">
    <property type="entry name" value="DUF748 DOMAIN-CONTAINING PROTEIN"/>
    <property type="match status" value="1"/>
</dbReference>
<dbReference type="GO" id="GO:0090313">
    <property type="term" value="P:regulation of protein targeting to membrane"/>
    <property type="evidence" value="ECO:0007669"/>
    <property type="project" value="TreeGrafter"/>
</dbReference>
<dbReference type="STRING" id="313594.PI23P_10360"/>
<keyword evidence="1" id="KW-1133">Transmembrane helix</keyword>
<dbReference type="InterPro" id="IPR052894">
    <property type="entry name" value="AsmA-related"/>
</dbReference>
<proteinExistence type="predicted"/>
<dbReference type="EMBL" id="AAOG01000002">
    <property type="protein sequence ID" value="EAR13024.1"/>
    <property type="molecule type" value="Genomic_DNA"/>
</dbReference>
<dbReference type="OrthoDB" id="596403at2"/>
<dbReference type="AlphaFoldDB" id="A4C0T1"/>
<evidence type="ECO:0000313" key="3">
    <source>
        <dbReference type="Proteomes" id="UP000003053"/>
    </source>
</evidence>
<organism evidence="2 3">
    <name type="scientific">Polaribacter irgensii 23-P</name>
    <dbReference type="NCBI Taxonomy" id="313594"/>
    <lineage>
        <taxon>Bacteria</taxon>
        <taxon>Pseudomonadati</taxon>
        <taxon>Bacteroidota</taxon>
        <taxon>Flavobacteriia</taxon>
        <taxon>Flavobacteriales</taxon>
        <taxon>Flavobacteriaceae</taxon>
    </lineage>
</organism>
<feature type="transmembrane region" description="Helical" evidence="1">
    <location>
        <begin position="20"/>
        <end position="37"/>
    </location>
</feature>
<keyword evidence="3" id="KW-1185">Reference proteome</keyword>
<comment type="caution">
    <text evidence="2">The sequence shown here is derived from an EMBL/GenBank/DDBJ whole genome shotgun (WGS) entry which is preliminary data.</text>
</comment>
<dbReference type="HOGENOM" id="CLU_011472_0_0_10"/>
<name>A4C0T1_9FLAO</name>
<gene>
    <name evidence="2" type="ORF">PI23P_10360</name>
</gene>
<dbReference type="GO" id="GO:0005886">
    <property type="term" value="C:plasma membrane"/>
    <property type="evidence" value="ECO:0007669"/>
    <property type="project" value="TreeGrafter"/>
</dbReference>
<keyword evidence="1" id="KW-0472">Membrane</keyword>
<sequence length="861" mass="95636">MIPKKQKKSSSGNKILKYSLSILLVLILAMSAIPLLFKDKILALVSDTINNKINATVSFKELDLSFFRNFPYASLRVNELAIINKAPFLRDTLFHAEKINFTIKITSLFYYKTAPIAIDRISATNGTLNIIFDKNNSANFDIAKKNNSVTTETESAVALLINEYALENINFSFSDETSKVKLALNNIYHSGKGNFTKEILDIDTKTTAKLSLDYQNINYLKDINIKLNAALNIDLQNSKFTFKENTASINKLPLEFNGFIQLTEEGQFYDMAFYTPNSSFKNLLALLPKQYSKDLNGIETKGNFDLNGVVKGSFTETTIPALNISFVSKNAMFKYTSLPKSVNNINIDASIINTSGYLKDTKIAITNTSFKLDKDLFSASGNVVNLLENATVNLKVKGSIDLGTIKKVYPITFKNELKGILQADITTQFDLKSIEKETYQHIKNKGNITVSNFKFKAEDIANPFFIDKTSVSFTTNTVILEEFRAKTGASDIAIQGNLENFYGFLYKDEKLKGNFNLNSTVFKVSDFLTQSKTTNTKEKETINLKIPSFLDVRLEAVAKKVIYDNINLTSVSGELHIKEESVRLKNITSAVFGGNIDFDGVVSTAEKRSKFALDLNLKKLNIADSFNHLKMLEAIAPITETVEGKINATLQVSGDLNGDITPNLKSIFGSLRGQLSNTKLKPKNSKALNLLGSKIDFLDLNEFNLNDVSASFSFANGQVRVPPININYKDIAIKIEGSHGFNTAMNYDINLDVPVKYLGSTVTTALTQCTPKDVARIKSIPIKASLKGSFSTPIFSSNIKNTTADLLKILLEKQKQSVLKTGKDKLKNLLFNSIKTNNTKNKIKNVLGGFFGKIKDTVKKN</sequence>
<dbReference type="PANTHER" id="PTHR30441">
    <property type="entry name" value="DUF748 DOMAIN-CONTAINING PROTEIN"/>
    <property type="match status" value="1"/>
</dbReference>